<keyword evidence="5" id="KW-0342">GTP-binding</keyword>
<dbReference type="Pfam" id="PF22042">
    <property type="entry name" value="EF-G_D2"/>
    <property type="match status" value="1"/>
</dbReference>
<dbReference type="NCBIfam" id="TIGR00231">
    <property type="entry name" value="small_GTP"/>
    <property type="match status" value="1"/>
</dbReference>
<dbReference type="InterPro" id="IPR053905">
    <property type="entry name" value="EF-G-like_DII"/>
</dbReference>
<dbReference type="Pfam" id="PF11987">
    <property type="entry name" value="IF-2"/>
    <property type="match status" value="1"/>
</dbReference>
<dbReference type="InterPro" id="IPR036925">
    <property type="entry name" value="TIF_IF2_dom3_sf"/>
</dbReference>
<dbReference type="InterPro" id="IPR023115">
    <property type="entry name" value="TIF_IF2_dom3"/>
</dbReference>
<dbReference type="EMBL" id="CAMKVN010002269">
    <property type="protein sequence ID" value="CAI2180342.1"/>
    <property type="molecule type" value="Genomic_DNA"/>
</dbReference>
<dbReference type="InterPro" id="IPR027417">
    <property type="entry name" value="P-loop_NTPase"/>
</dbReference>
<accession>A0A9W4SSZ1</accession>
<evidence type="ECO:0000313" key="8">
    <source>
        <dbReference type="Proteomes" id="UP001153678"/>
    </source>
</evidence>
<evidence type="ECO:0000313" key="7">
    <source>
        <dbReference type="EMBL" id="CAI2180342.1"/>
    </source>
</evidence>
<dbReference type="InterPro" id="IPR000795">
    <property type="entry name" value="T_Tr_GTP-bd_dom"/>
</dbReference>
<dbReference type="OrthoDB" id="2425258at2759"/>
<proteinExistence type="inferred from homology"/>
<dbReference type="CDD" id="cd01887">
    <property type="entry name" value="IF2_eIF5B"/>
    <property type="match status" value="1"/>
</dbReference>
<evidence type="ECO:0000256" key="5">
    <source>
        <dbReference type="ARBA" id="ARBA00023134"/>
    </source>
</evidence>
<protein>
    <submittedName>
        <fullName evidence="7">6197_t:CDS:1</fullName>
    </submittedName>
</protein>
<dbReference type="Gene3D" id="2.40.30.10">
    <property type="entry name" value="Translation factors"/>
    <property type="match status" value="2"/>
</dbReference>
<dbReference type="PANTHER" id="PTHR43381:SF4">
    <property type="entry name" value="EUKARYOTIC TRANSLATION INITIATION FACTOR 5B"/>
    <property type="match status" value="1"/>
</dbReference>
<organism evidence="7 8">
    <name type="scientific">Funneliformis geosporum</name>
    <dbReference type="NCBI Taxonomy" id="1117311"/>
    <lineage>
        <taxon>Eukaryota</taxon>
        <taxon>Fungi</taxon>
        <taxon>Fungi incertae sedis</taxon>
        <taxon>Mucoromycota</taxon>
        <taxon>Glomeromycotina</taxon>
        <taxon>Glomeromycetes</taxon>
        <taxon>Glomerales</taxon>
        <taxon>Glomeraceae</taxon>
        <taxon>Funneliformis</taxon>
    </lineage>
</organism>
<dbReference type="AlphaFoldDB" id="A0A9W4SSZ1"/>
<dbReference type="SUPFAM" id="SSF52156">
    <property type="entry name" value="Initiation factor IF2/eIF5b, domain 3"/>
    <property type="match status" value="1"/>
</dbReference>
<reference evidence="7" key="1">
    <citation type="submission" date="2022-08" db="EMBL/GenBank/DDBJ databases">
        <authorList>
            <person name="Kallberg Y."/>
            <person name="Tangrot J."/>
            <person name="Rosling A."/>
        </authorList>
    </citation>
    <scope>NUCLEOTIDE SEQUENCE</scope>
    <source>
        <strain evidence="7">Wild A</strain>
    </source>
</reference>
<dbReference type="GO" id="GO:0003924">
    <property type="term" value="F:GTPase activity"/>
    <property type="evidence" value="ECO:0007669"/>
    <property type="project" value="InterPro"/>
</dbReference>
<dbReference type="InterPro" id="IPR009000">
    <property type="entry name" value="Transl_B-barrel_sf"/>
</dbReference>
<comment type="caution">
    <text evidence="7">The sequence shown here is derived from an EMBL/GenBank/DDBJ whole genome shotgun (WGS) entry which is preliminary data.</text>
</comment>
<sequence length="586" mass="66052">MLNKISDYLGININIRVLKEDEKDEFLANRGQVFQEVGNYKNIDVQINTLKTTNELKNNTLYLVEDITAVELGEIIRKPVDLLTDYCRSTKIEIKKKSGINFSQIAQEYLKKCHSKELLMSRPPIVTIMGHVDHGKTTLLDTIRQTQVQKKEEGGITQKVTVSQIEFQNQKITFLDTPGHSDFIKMRQQGISLTDLVVLVIDAKSGVMEQTKEIISYLCQYELPVIVFINHKKSVETNNENNLNRIRGQYQQLGLTPLESISGSAREKTSIQNLLEIILLFSIDFKINHSDTTHGVVIDSYLHSQTGSLTSELLIQDGELKEKDTIFLNGRFGKVKMMFDLQGQKTTTAHPSDLVRVIGLDTSAEIGDRFLVINNEEVATSIEKALANHWSKNKKITSLSSREKKDINLVLTADSQNSLEALLELIKKKATSNLNFSIIHATVGNLSTFVLNLVKITKSTVSKIIYEIGDQLDKIIDSQQEVEEVEEIVGTAIVKKVFYFSKGNIAGCQVTNGKINRNNRIHVLQGKEEKKIFSGEIKSLESNNVEKKEVSAGQECGIVLKGFDNFQEKDKIVAFHLIKRNVIQEK</sequence>
<dbReference type="SUPFAM" id="SSF52540">
    <property type="entry name" value="P-loop containing nucleoside triphosphate hydrolases"/>
    <property type="match status" value="1"/>
</dbReference>
<keyword evidence="3" id="KW-0547">Nucleotide-binding</keyword>
<dbReference type="GO" id="GO:0005737">
    <property type="term" value="C:cytoplasm"/>
    <property type="evidence" value="ECO:0007669"/>
    <property type="project" value="TreeGrafter"/>
</dbReference>
<keyword evidence="4" id="KW-0648">Protein biosynthesis</keyword>
<dbReference type="GO" id="GO:0005525">
    <property type="term" value="F:GTP binding"/>
    <property type="evidence" value="ECO:0007669"/>
    <property type="project" value="UniProtKB-KW"/>
</dbReference>
<keyword evidence="2" id="KW-0396">Initiation factor</keyword>
<dbReference type="GO" id="GO:0003743">
    <property type="term" value="F:translation initiation factor activity"/>
    <property type="evidence" value="ECO:0007669"/>
    <property type="project" value="UniProtKB-KW"/>
</dbReference>
<name>A0A9W4SSZ1_9GLOM</name>
<evidence type="ECO:0000256" key="3">
    <source>
        <dbReference type="ARBA" id="ARBA00022741"/>
    </source>
</evidence>
<comment type="similarity">
    <text evidence="1">Belongs to the TRAFAC class translation factor GTPase superfamily. Classic translation factor GTPase family. IF-2 subfamily.</text>
</comment>
<dbReference type="FunFam" id="2.40.30.10:FF:000008">
    <property type="entry name" value="Translation initiation factor IF-2"/>
    <property type="match status" value="1"/>
</dbReference>
<dbReference type="CDD" id="cd03692">
    <property type="entry name" value="mtIF2_IVc"/>
    <property type="match status" value="1"/>
</dbReference>
<dbReference type="SUPFAM" id="SSF50447">
    <property type="entry name" value="Translation proteins"/>
    <property type="match status" value="2"/>
</dbReference>
<dbReference type="PANTHER" id="PTHR43381">
    <property type="entry name" value="TRANSLATION INITIATION FACTOR IF-2-RELATED"/>
    <property type="match status" value="1"/>
</dbReference>
<gene>
    <name evidence="7" type="ORF">FWILDA_LOCUS9534</name>
</gene>
<keyword evidence="8" id="KW-1185">Reference proteome</keyword>
<evidence type="ECO:0000256" key="2">
    <source>
        <dbReference type="ARBA" id="ARBA00022540"/>
    </source>
</evidence>
<dbReference type="Gene3D" id="3.40.50.10050">
    <property type="entry name" value="Translation initiation factor IF- 2, domain 3"/>
    <property type="match status" value="1"/>
</dbReference>
<evidence type="ECO:0000256" key="4">
    <source>
        <dbReference type="ARBA" id="ARBA00022917"/>
    </source>
</evidence>
<dbReference type="InterPro" id="IPR005225">
    <property type="entry name" value="Small_GTP-bd"/>
</dbReference>
<dbReference type="Pfam" id="PF00009">
    <property type="entry name" value="GTP_EFTU"/>
    <property type="match status" value="1"/>
</dbReference>
<dbReference type="Proteomes" id="UP001153678">
    <property type="component" value="Unassembled WGS sequence"/>
</dbReference>
<dbReference type="Gene3D" id="3.40.50.300">
    <property type="entry name" value="P-loop containing nucleotide triphosphate hydrolases"/>
    <property type="match status" value="1"/>
</dbReference>
<dbReference type="InterPro" id="IPR015760">
    <property type="entry name" value="TIF_IF2"/>
</dbReference>
<dbReference type="PROSITE" id="PS51722">
    <property type="entry name" value="G_TR_2"/>
    <property type="match status" value="1"/>
</dbReference>
<evidence type="ECO:0000259" key="6">
    <source>
        <dbReference type="PROSITE" id="PS51722"/>
    </source>
</evidence>
<feature type="domain" description="Tr-type G" evidence="6">
    <location>
        <begin position="121"/>
        <end position="289"/>
    </location>
</feature>
<evidence type="ECO:0000256" key="1">
    <source>
        <dbReference type="ARBA" id="ARBA00007733"/>
    </source>
</evidence>